<dbReference type="WBParaSite" id="TASK_0001009801-mRNA-1">
    <property type="protein sequence ID" value="TASK_0001009801-mRNA-1"/>
    <property type="gene ID" value="TASK_0001009801"/>
</dbReference>
<dbReference type="EMBL" id="UYRS01020306">
    <property type="protein sequence ID" value="VDK48655.1"/>
    <property type="molecule type" value="Genomic_DNA"/>
</dbReference>
<dbReference type="Proteomes" id="UP000282613">
    <property type="component" value="Unassembled WGS sequence"/>
</dbReference>
<sequence>MDVVKNANQQDCEHSPLSKNSRNDVDEVSSPSRCHHLHQLESALSCSLGSWVSTPLNVSSPASRGAAKADSLTLVSSAVGRKASKWMCKWAKVRMLKDSNLSS</sequence>
<evidence type="ECO:0000313" key="3">
    <source>
        <dbReference type="Proteomes" id="UP000282613"/>
    </source>
</evidence>
<name>A0A0R3WGV5_TAEAS</name>
<evidence type="ECO:0000313" key="2">
    <source>
        <dbReference type="EMBL" id="VDK48655.1"/>
    </source>
</evidence>
<proteinExistence type="predicted"/>
<feature type="region of interest" description="Disordered" evidence="1">
    <location>
        <begin position="1"/>
        <end position="32"/>
    </location>
</feature>
<feature type="compositionally biased region" description="Polar residues" evidence="1">
    <location>
        <begin position="1"/>
        <end position="10"/>
    </location>
</feature>
<organism evidence="4">
    <name type="scientific">Taenia asiatica</name>
    <name type="common">Asian tapeworm</name>
    <dbReference type="NCBI Taxonomy" id="60517"/>
    <lineage>
        <taxon>Eukaryota</taxon>
        <taxon>Metazoa</taxon>
        <taxon>Spiralia</taxon>
        <taxon>Lophotrochozoa</taxon>
        <taxon>Platyhelminthes</taxon>
        <taxon>Cestoda</taxon>
        <taxon>Eucestoda</taxon>
        <taxon>Cyclophyllidea</taxon>
        <taxon>Taeniidae</taxon>
        <taxon>Taenia</taxon>
    </lineage>
</organism>
<feature type="compositionally biased region" description="Basic and acidic residues" evidence="1">
    <location>
        <begin position="11"/>
        <end position="25"/>
    </location>
</feature>
<keyword evidence="3" id="KW-1185">Reference proteome</keyword>
<evidence type="ECO:0000256" key="1">
    <source>
        <dbReference type="SAM" id="MobiDB-lite"/>
    </source>
</evidence>
<gene>
    <name evidence="2" type="ORF">TASK_LOCUS10099</name>
</gene>
<reference evidence="2 3" key="2">
    <citation type="submission" date="2018-11" db="EMBL/GenBank/DDBJ databases">
        <authorList>
            <consortium name="Pathogen Informatics"/>
        </authorList>
    </citation>
    <scope>NUCLEOTIDE SEQUENCE [LARGE SCALE GENOMIC DNA]</scope>
</reference>
<protein>
    <submittedName>
        <fullName evidence="2 4">Uncharacterized protein</fullName>
    </submittedName>
</protein>
<evidence type="ECO:0000313" key="4">
    <source>
        <dbReference type="WBParaSite" id="TASK_0001009801-mRNA-1"/>
    </source>
</evidence>
<reference evidence="4" key="1">
    <citation type="submission" date="2017-02" db="UniProtKB">
        <authorList>
            <consortium name="WormBaseParasite"/>
        </authorList>
    </citation>
    <scope>IDENTIFICATION</scope>
</reference>
<accession>A0A0R3WGV5</accession>
<dbReference type="AlphaFoldDB" id="A0A0R3WGV5"/>